<dbReference type="EMBL" id="HBKQ01007725">
    <property type="protein sequence ID" value="CAE2212780.1"/>
    <property type="molecule type" value="Transcribed_RNA"/>
</dbReference>
<feature type="region of interest" description="Disordered" evidence="1">
    <location>
        <begin position="1"/>
        <end position="27"/>
    </location>
</feature>
<evidence type="ECO:0000313" key="3">
    <source>
        <dbReference type="EMBL" id="CAE2212780.1"/>
    </source>
</evidence>
<accession>A0A7S4HXZ8</accession>
<evidence type="ECO:0000256" key="1">
    <source>
        <dbReference type="SAM" id="MobiDB-lite"/>
    </source>
</evidence>
<gene>
    <name evidence="3" type="ORF">OAUR00152_LOCUS5201</name>
</gene>
<dbReference type="Gene3D" id="3.40.525.10">
    <property type="entry name" value="CRAL-TRIO lipid binding domain"/>
    <property type="match status" value="1"/>
</dbReference>
<dbReference type="AlphaFoldDB" id="A0A7S4HXZ8"/>
<organism evidence="3">
    <name type="scientific">Odontella aurita</name>
    <dbReference type="NCBI Taxonomy" id="265563"/>
    <lineage>
        <taxon>Eukaryota</taxon>
        <taxon>Sar</taxon>
        <taxon>Stramenopiles</taxon>
        <taxon>Ochrophyta</taxon>
        <taxon>Bacillariophyta</taxon>
        <taxon>Mediophyceae</taxon>
        <taxon>Biddulphiophycidae</taxon>
        <taxon>Eupodiscales</taxon>
        <taxon>Odontellaceae</taxon>
        <taxon>Odontella</taxon>
    </lineage>
</organism>
<protein>
    <recommendedName>
        <fullName evidence="2">CRAL-TRIO domain-containing protein</fullName>
    </recommendedName>
</protein>
<feature type="domain" description="CRAL-TRIO" evidence="2">
    <location>
        <begin position="323"/>
        <end position="461"/>
    </location>
</feature>
<dbReference type="InterPro" id="IPR036865">
    <property type="entry name" value="CRAL-TRIO_dom_sf"/>
</dbReference>
<sequence>MSARRRQRAYPVSPPLPVRPKFTEPDVSPLEDLSAAAEEIRAVDSILQHRQPPPSDISPATRGNILSRTGPVKDAMILSDNENVWAHIDIYGKKPPEREAFDERVKSVLREISSMPDNDIRSLVKAMDKNPFLLGSSPHIKIFLRADSFDPKRSAKRIACYWKQREARFGVSAFSDGVMGIPDFFDYIQLYEKSVKTLFDPEEDDIERALAQEHVLRVHQVKLDAVDRLVYRTPQMQKAEYLDARQRCPEVAASDEHKLQFLSCEDFVEGAAARRMLRYWKEKYDLFGPDMANRNITLDDLEDGGLSLEQGAVRLMPNTDASGRPIIVISCHLSRSRPAICMSQSVWYLIHTAIEEHLCQAKGMVVLGDATYVGRNEFSSGRDPKKSAREVLFYALPCRVKAFHIRFKPSSWWQCAFARFSSVVGNIMFSRFIAHFGTDEEMWREFHSCGISTDLMPTELGGDVTFASWTNWLEERRRMGK</sequence>
<dbReference type="SUPFAM" id="SSF52087">
    <property type="entry name" value="CRAL/TRIO domain"/>
    <property type="match status" value="1"/>
</dbReference>
<evidence type="ECO:0000259" key="2">
    <source>
        <dbReference type="Pfam" id="PF13716"/>
    </source>
</evidence>
<name>A0A7S4HXZ8_9STRA</name>
<proteinExistence type="predicted"/>
<dbReference type="InterPro" id="IPR001251">
    <property type="entry name" value="CRAL-TRIO_dom"/>
</dbReference>
<dbReference type="Pfam" id="PF13716">
    <property type="entry name" value="CRAL_TRIO_2"/>
    <property type="match status" value="1"/>
</dbReference>
<reference evidence="3" key="1">
    <citation type="submission" date="2021-01" db="EMBL/GenBank/DDBJ databases">
        <authorList>
            <person name="Corre E."/>
            <person name="Pelletier E."/>
            <person name="Niang G."/>
            <person name="Scheremetjew M."/>
            <person name="Finn R."/>
            <person name="Kale V."/>
            <person name="Holt S."/>
            <person name="Cochrane G."/>
            <person name="Meng A."/>
            <person name="Brown T."/>
            <person name="Cohen L."/>
        </authorList>
    </citation>
    <scope>NUCLEOTIDE SEQUENCE</scope>
    <source>
        <strain evidence="3">Isolate 1302-5</strain>
    </source>
</reference>